<dbReference type="InterPro" id="IPR042116">
    <property type="entry name" value="TypA/BipA_C"/>
</dbReference>
<dbReference type="PANTHER" id="PTHR42908">
    <property type="entry name" value="TRANSLATION ELONGATION FACTOR-RELATED"/>
    <property type="match status" value="1"/>
</dbReference>
<comment type="similarity">
    <text evidence="3">Belongs to the TRAFAC class translation factor GTPase superfamily. Classic translation factor GTPase family. BipA subfamily.</text>
</comment>
<dbReference type="PROSITE" id="PS00301">
    <property type="entry name" value="G_TR_1"/>
    <property type="match status" value="1"/>
</dbReference>
<dbReference type="GO" id="GO:0010467">
    <property type="term" value="P:gene expression"/>
    <property type="evidence" value="ECO:0007669"/>
    <property type="project" value="UniProtKB-ARBA"/>
</dbReference>
<reference evidence="5" key="1">
    <citation type="submission" date="2019-04" db="EMBL/GenBank/DDBJ databases">
        <title>Evolution of Biomass-Degrading Anaerobic Consortia Revealed by Metagenomics.</title>
        <authorList>
            <person name="Peng X."/>
        </authorList>
    </citation>
    <scope>NUCLEOTIDE SEQUENCE</scope>
    <source>
        <strain evidence="5">SIG66</strain>
    </source>
</reference>
<keyword evidence="3" id="KW-0378">Hydrolase</keyword>
<dbReference type="NCBIfam" id="TIGR01394">
    <property type="entry name" value="TypA_BipA"/>
    <property type="match status" value="1"/>
</dbReference>
<proteinExistence type="inferred from homology"/>
<keyword evidence="3" id="KW-0547">Nucleotide-binding</keyword>
<dbReference type="InterPro" id="IPR000640">
    <property type="entry name" value="EFG_V-like"/>
</dbReference>
<dbReference type="FunFam" id="3.40.50.300:FF:000055">
    <property type="entry name" value="GTP-binding protein TypA"/>
    <property type="match status" value="1"/>
</dbReference>
<dbReference type="CDD" id="cd01891">
    <property type="entry name" value="TypA_BipA"/>
    <property type="match status" value="1"/>
</dbReference>
<dbReference type="InterPro" id="IPR035651">
    <property type="entry name" value="BipA_V"/>
</dbReference>
<comment type="caution">
    <text evidence="3">Lacks conserved residue(s) required for the propagation of feature annotation.</text>
</comment>
<dbReference type="Gene3D" id="2.40.30.10">
    <property type="entry name" value="Translation factors"/>
    <property type="match status" value="1"/>
</dbReference>
<dbReference type="Pfam" id="PF03144">
    <property type="entry name" value="GTP_EFTU_D2"/>
    <property type="match status" value="1"/>
</dbReference>
<dbReference type="HAMAP" id="MF_00849">
    <property type="entry name" value="BipA"/>
    <property type="match status" value="1"/>
</dbReference>
<dbReference type="GO" id="GO:0043022">
    <property type="term" value="F:ribosome binding"/>
    <property type="evidence" value="ECO:0007669"/>
    <property type="project" value="UniProtKB-UniRule"/>
</dbReference>
<dbReference type="InterPro" id="IPR005225">
    <property type="entry name" value="Small_GTP-bd"/>
</dbReference>
<dbReference type="Gene3D" id="3.30.70.240">
    <property type="match status" value="1"/>
</dbReference>
<evidence type="ECO:0000313" key="5">
    <source>
        <dbReference type="EMBL" id="MBE6421716.1"/>
    </source>
</evidence>
<dbReference type="InterPro" id="IPR047043">
    <property type="entry name" value="BipA_III"/>
</dbReference>
<dbReference type="Pfam" id="PF21018">
    <property type="entry name" value="BipA_C"/>
    <property type="match status" value="1"/>
</dbReference>
<dbReference type="PRINTS" id="PR00315">
    <property type="entry name" value="ELONGATNFCT"/>
</dbReference>
<evidence type="ECO:0000256" key="2">
    <source>
        <dbReference type="ARBA" id="ARBA00048548"/>
    </source>
</evidence>
<name>A0A928DRA8_9BACT</name>
<evidence type="ECO:0000313" key="6">
    <source>
        <dbReference type="Proteomes" id="UP000725649"/>
    </source>
</evidence>
<dbReference type="CDD" id="cd03710">
    <property type="entry name" value="BipA_TypA_C"/>
    <property type="match status" value="1"/>
</dbReference>
<dbReference type="InterPro" id="IPR035647">
    <property type="entry name" value="EFG_III/V"/>
</dbReference>
<keyword evidence="1 3" id="KW-0342">GTP-binding</keyword>
<dbReference type="InterPro" id="IPR006298">
    <property type="entry name" value="BipA"/>
</dbReference>
<dbReference type="InterPro" id="IPR047041">
    <property type="entry name" value="BipA_GTP-bd_dom"/>
</dbReference>
<keyword evidence="3" id="KW-0694">RNA-binding</keyword>
<dbReference type="Pfam" id="PF00679">
    <property type="entry name" value="EFG_C"/>
    <property type="match status" value="1"/>
</dbReference>
<dbReference type="InterPro" id="IPR031157">
    <property type="entry name" value="G_TR_CS"/>
</dbReference>
<comment type="subcellular location">
    <subcellularLocation>
        <location evidence="3">Cytoplasm</location>
    </subcellularLocation>
    <text evidence="3">Binds to ribosomes.</text>
</comment>
<evidence type="ECO:0000256" key="3">
    <source>
        <dbReference type="HAMAP-Rule" id="MF_00849"/>
    </source>
</evidence>
<keyword evidence="3" id="KW-0963">Cytoplasm</keyword>
<dbReference type="CDD" id="cd16263">
    <property type="entry name" value="BipA_III"/>
    <property type="match status" value="1"/>
</dbReference>
<evidence type="ECO:0000259" key="4">
    <source>
        <dbReference type="PROSITE" id="PS51722"/>
    </source>
</evidence>
<dbReference type="GO" id="GO:0009409">
    <property type="term" value="P:response to cold"/>
    <property type="evidence" value="ECO:0007669"/>
    <property type="project" value="UniProtKB-ARBA"/>
</dbReference>
<comment type="catalytic activity">
    <reaction evidence="2 3">
        <text>GTP + H2O = GDP + phosphate + H(+)</text>
        <dbReference type="Rhea" id="RHEA:19669"/>
        <dbReference type="ChEBI" id="CHEBI:15377"/>
        <dbReference type="ChEBI" id="CHEBI:15378"/>
        <dbReference type="ChEBI" id="CHEBI:37565"/>
        <dbReference type="ChEBI" id="CHEBI:43474"/>
        <dbReference type="ChEBI" id="CHEBI:58189"/>
    </reaction>
</comment>
<dbReference type="Proteomes" id="UP000725649">
    <property type="component" value="Unassembled WGS sequence"/>
</dbReference>
<dbReference type="CDD" id="cd03691">
    <property type="entry name" value="BipA_TypA_II"/>
    <property type="match status" value="1"/>
</dbReference>
<dbReference type="PANTHER" id="PTHR42908:SF8">
    <property type="entry name" value="TR-TYPE G DOMAIN-CONTAINING PROTEIN"/>
    <property type="match status" value="1"/>
</dbReference>
<dbReference type="FunFam" id="2.40.30.10:FF:000016">
    <property type="entry name" value="GTP-binding protein TypA"/>
    <property type="match status" value="1"/>
</dbReference>
<dbReference type="GO" id="GO:1990904">
    <property type="term" value="C:ribonucleoprotein complex"/>
    <property type="evidence" value="ECO:0007669"/>
    <property type="project" value="TreeGrafter"/>
</dbReference>
<dbReference type="GO" id="GO:0019843">
    <property type="term" value="F:rRNA binding"/>
    <property type="evidence" value="ECO:0007669"/>
    <property type="project" value="UniProtKB-KW"/>
</dbReference>
<keyword evidence="3" id="KW-0820">tRNA-binding</keyword>
<comment type="caution">
    <text evidence="5">The sequence shown here is derived from an EMBL/GenBank/DDBJ whole genome shotgun (WGS) entry which is preliminary data.</text>
</comment>
<comment type="function">
    <text evidence="3">A 50S ribosomal subunit assembly protein with GTPase activity, required for 50S subunit assembly at low temperatures, may also play a role in translation. Binds GTP and analogs. Binds the 70S ribosome between the 30S and 50S subunits, in a similar position as ribosome-bound EF-G; it contacts a number of ribosomal proteins, both rRNAs and the A-site tRNA.</text>
</comment>
<accession>A0A928DRA8</accession>
<dbReference type="EC" id="3.6.5.-" evidence="3"/>
<dbReference type="InterPro" id="IPR048876">
    <property type="entry name" value="BipA_C"/>
</dbReference>
<keyword evidence="3" id="KW-0690">Ribosome biogenesis</keyword>
<dbReference type="NCBIfam" id="TIGR00231">
    <property type="entry name" value="small_GTP"/>
    <property type="match status" value="1"/>
</dbReference>
<dbReference type="FunFam" id="3.30.70.870:FF:000003">
    <property type="entry name" value="GTP-binding protein TypA"/>
    <property type="match status" value="1"/>
</dbReference>
<feature type="binding site" evidence="3">
    <location>
        <begin position="18"/>
        <end position="23"/>
    </location>
    <ligand>
        <name>GTP</name>
        <dbReference type="ChEBI" id="CHEBI:37565"/>
    </ligand>
</feature>
<dbReference type="Gene3D" id="3.30.70.870">
    <property type="entry name" value="Elongation Factor G (Translational Gtpase), domain 3"/>
    <property type="match status" value="1"/>
</dbReference>
<dbReference type="SUPFAM" id="SSF52540">
    <property type="entry name" value="P-loop containing nucleoside triphosphate hydrolases"/>
    <property type="match status" value="1"/>
</dbReference>
<comment type="subunit">
    <text evidence="3">Monomer.</text>
</comment>
<dbReference type="Gene3D" id="3.40.50.300">
    <property type="entry name" value="P-loop containing nucleotide triphosphate hydrolases"/>
    <property type="match status" value="1"/>
</dbReference>
<dbReference type="InterPro" id="IPR000795">
    <property type="entry name" value="T_Tr_GTP-bd_dom"/>
</dbReference>
<evidence type="ECO:0000256" key="1">
    <source>
        <dbReference type="ARBA" id="ARBA00023134"/>
    </source>
</evidence>
<dbReference type="GO" id="GO:0000049">
    <property type="term" value="F:tRNA binding"/>
    <property type="evidence" value="ECO:0007669"/>
    <property type="project" value="UniProtKB-KW"/>
</dbReference>
<feature type="domain" description="Tr-type G" evidence="4">
    <location>
        <begin position="6"/>
        <end position="202"/>
    </location>
</feature>
<dbReference type="SUPFAM" id="SSF54980">
    <property type="entry name" value="EF-G C-terminal domain-like"/>
    <property type="match status" value="2"/>
</dbReference>
<organism evidence="5 6">
    <name type="scientific">Candidatus Avelusimicrobium gallicola</name>
    <dbReference type="NCBI Taxonomy" id="2562704"/>
    <lineage>
        <taxon>Bacteria</taxon>
        <taxon>Pseudomonadati</taxon>
        <taxon>Elusimicrobiota</taxon>
        <taxon>Elusimicrobia</taxon>
        <taxon>Elusimicrobiales</taxon>
        <taxon>Elusimicrobiaceae</taxon>
        <taxon>Candidatus Avelusimicrobium</taxon>
    </lineage>
</organism>
<sequence>MNNTRQDVRNVAIIAHVDHGKTTVVDSLLKFAGEFKVKEDQAQDTVLDSNPLERERGITILAKCTSIGYKDHTINIVDTPGHADFGSEVERVLRMVDGAILMVDAVEGPMPQTRFVLRKALALGLRPIVVINKMDRDHVRPSEVVDEVFNLFMELGATDEQLDFPIIYASGRAGWASLKMEEQGADIAPILDTILSHVPAPEARLDEPLQMQVTMLDYNNFLGHVGIGRILAGSIKKGQPVALIHHDGSVSQAKAAKIERYLGLGKVEVEDAQAGDIVSIAGLEGVDVGDTICRPDALKPLPPLTIDAPTMSMDFMVNDSPFSGKEGKFVTSRHLKNRLEKEAQTNVGLKVEQLEGEGKFKVFGRGELHLTVLIENMRREGFELAVSSPEVIYKEENGQILEPMEYLILDVKSEFQGAVFTLLGTRAAKLENMVAEGEDRLRLEYLIPSRALIGFKNEFLTNTRGTGIMHHSFHGYYPKVNLPDLRRNGVLIAKEDGETTPYALFALEDNGELFLGPGVKVYAGQIVGQNSRSNDLVVNPCKAKHLSNMRSKASDESYVLTPPRQMSLEQAVEYIAPDELAEITPSSIRLRKKILSHLLRKRTEKAAEIAEEEAAAAA</sequence>
<dbReference type="InterPro" id="IPR047042">
    <property type="entry name" value="BipA_II"/>
</dbReference>
<dbReference type="SUPFAM" id="SSF50447">
    <property type="entry name" value="Translation proteins"/>
    <property type="match status" value="1"/>
</dbReference>
<dbReference type="GO" id="GO:0003924">
    <property type="term" value="F:GTPase activity"/>
    <property type="evidence" value="ECO:0007669"/>
    <property type="project" value="UniProtKB-UniRule"/>
</dbReference>
<dbReference type="FunFam" id="2.40.50.250:FF:000001">
    <property type="entry name" value="GTP-binding protein TypA"/>
    <property type="match status" value="1"/>
</dbReference>
<keyword evidence="3" id="KW-0699">rRNA-binding</keyword>
<dbReference type="AlphaFoldDB" id="A0A928DRA8"/>
<dbReference type="InterPro" id="IPR004161">
    <property type="entry name" value="EFTu-like_2"/>
</dbReference>
<protein>
    <recommendedName>
        <fullName evidence="3">Large ribosomal subunit assembly factor BipA</fullName>
        <ecNumber evidence="3">3.6.5.-</ecNumber>
    </recommendedName>
    <alternativeName>
        <fullName evidence="3">GTP-binding protein BipA</fullName>
    </alternativeName>
</protein>
<dbReference type="Gene3D" id="2.40.50.250">
    <property type="entry name" value="bipa protein"/>
    <property type="match status" value="1"/>
</dbReference>
<dbReference type="GO" id="GO:0005525">
    <property type="term" value="F:GTP binding"/>
    <property type="evidence" value="ECO:0007669"/>
    <property type="project" value="UniProtKB-UniRule"/>
</dbReference>
<dbReference type="GO" id="GO:0005829">
    <property type="term" value="C:cytosol"/>
    <property type="evidence" value="ECO:0007669"/>
    <property type="project" value="TreeGrafter"/>
</dbReference>
<dbReference type="FunFam" id="3.30.70.240:FF:000002">
    <property type="entry name" value="GTP-binding protein TypA"/>
    <property type="match status" value="1"/>
</dbReference>
<dbReference type="InterPro" id="IPR027417">
    <property type="entry name" value="P-loop_NTPase"/>
</dbReference>
<dbReference type="PROSITE" id="PS51722">
    <property type="entry name" value="G_TR_2"/>
    <property type="match status" value="1"/>
</dbReference>
<dbReference type="GO" id="GO:0000027">
    <property type="term" value="P:ribosomal large subunit assembly"/>
    <property type="evidence" value="ECO:0007669"/>
    <property type="project" value="UniProtKB-UniRule"/>
</dbReference>
<dbReference type="EMBL" id="SUVG01000007">
    <property type="protein sequence ID" value="MBE6421716.1"/>
    <property type="molecule type" value="Genomic_DNA"/>
</dbReference>
<dbReference type="Pfam" id="PF00009">
    <property type="entry name" value="GTP_EFTU"/>
    <property type="match status" value="1"/>
</dbReference>
<gene>
    <name evidence="5" type="primary">typA</name>
    <name evidence="3" type="synonym">bipA</name>
    <name evidence="5" type="ORF">E7027_06305</name>
</gene>
<dbReference type="InterPro" id="IPR009000">
    <property type="entry name" value="Transl_B-barrel_sf"/>
</dbReference>